<evidence type="ECO:0000256" key="1">
    <source>
        <dbReference type="SAM" id="MobiDB-lite"/>
    </source>
</evidence>
<protein>
    <submittedName>
        <fullName evidence="2">Phage portal protein</fullName>
    </submittedName>
</protein>
<sequence length="401" mass="43292">MGWWTDLWADEEAAEKRSVSIADPAIASLLGYPGYGDGPSVSEHSAMTLSAVFRAVSLVSGAIGSLPLRTLETDPATDNKVRASSFLDRPGLDRWTTFEWKELVTVYLLLHGAAPLQHIYGGGGQLIGLNPIHPHAVQVEADADVPGGRRMTVRLDDGTRREFDATTMTYIPGLSLDGVRGISPITLARLSLGTGLQGDRAANRLFSNGSMVSGVVTPEDDLTEDEARVVKDTVNRAMTGVENAGDIAVINRKLKFQQWSMSAADAQFLESRVFSIDEVGRWFGVPPHLLGLTEKSTSWGQGIAEQNRGLARYTLTPWTNRIEQRLSPLISSSRSVEFDYTAFVQPSPEDEITLLISQVNAGLLTLNEARRIRNLPPLPGPDADLARTPPGAVPPSQAGAA</sequence>
<dbReference type="NCBIfam" id="TIGR01537">
    <property type="entry name" value="portal_HK97"/>
    <property type="match status" value="1"/>
</dbReference>
<dbReference type="RefSeq" id="WP_218603953.1">
    <property type="nucleotide sequence ID" value="NZ_JADQDJ010000175.1"/>
</dbReference>
<accession>A0ABS6UX51</accession>
<dbReference type="InterPro" id="IPR006944">
    <property type="entry name" value="Phage/GTA_portal"/>
</dbReference>
<feature type="region of interest" description="Disordered" evidence="1">
    <location>
        <begin position="375"/>
        <end position="401"/>
    </location>
</feature>
<name>A0ABS6UX51_9PSEU</name>
<gene>
    <name evidence="2" type="ORF">I4I81_21660</name>
</gene>
<evidence type="ECO:0000313" key="3">
    <source>
        <dbReference type="Proteomes" id="UP000694287"/>
    </source>
</evidence>
<organism evidence="2 3">
    <name type="scientific">Pseudonocardia abyssalis</name>
    <dbReference type="NCBI Taxonomy" id="2792008"/>
    <lineage>
        <taxon>Bacteria</taxon>
        <taxon>Bacillati</taxon>
        <taxon>Actinomycetota</taxon>
        <taxon>Actinomycetes</taxon>
        <taxon>Pseudonocardiales</taxon>
        <taxon>Pseudonocardiaceae</taxon>
        <taxon>Pseudonocardia</taxon>
    </lineage>
</organism>
<dbReference type="InterPro" id="IPR006427">
    <property type="entry name" value="Portal_HK97"/>
</dbReference>
<dbReference type="Pfam" id="PF04860">
    <property type="entry name" value="Phage_portal"/>
    <property type="match status" value="1"/>
</dbReference>
<keyword evidence="3" id="KW-1185">Reference proteome</keyword>
<reference evidence="2 3" key="1">
    <citation type="submission" date="2020-11" db="EMBL/GenBank/DDBJ databases">
        <title>Pseudonocardia abyssalis sp. nov. and Pseudonocardia oceani sp. nov., description and phylogenomic analysis of two novel actinomycetes isolated from the deep Southern Ocean.</title>
        <authorList>
            <person name="Parra J."/>
        </authorList>
    </citation>
    <scope>NUCLEOTIDE SEQUENCE [LARGE SCALE GENOMIC DNA]</scope>
    <source>
        <strain evidence="2 3">KRD-168</strain>
    </source>
</reference>
<dbReference type="EMBL" id="JADQDK010000001">
    <property type="protein sequence ID" value="MBW0136853.1"/>
    <property type="molecule type" value="Genomic_DNA"/>
</dbReference>
<dbReference type="Proteomes" id="UP000694287">
    <property type="component" value="Unassembled WGS sequence"/>
</dbReference>
<comment type="caution">
    <text evidence="2">The sequence shown here is derived from an EMBL/GenBank/DDBJ whole genome shotgun (WGS) entry which is preliminary data.</text>
</comment>
<evidence type="ECO:0000313" key="2">
    <source>
        <dbReference type="EMBL" id="MBW0136853.1"/>
    </source>
</evidence>
<proteinExistence type="predicted"/>